<name>A0A0G0BZL7_UNCC3</name>
<dbReference type="AlphaFoldDB" id="A0A0G0BZL7"/>
<evidence type="ECO:0000256" key="1">
    <source>
        <dbReference type="ARBA" id="ARBA00022801"/>
    </source>
</evidence>
<comment type="subunit">
    <text evidence="3">Homotrimer.</text>
</comment>
<organism evidence="4 5">
    <name type="scientific">candidate division CPR3 bacterium GW2011_GWF2_35_18</name>
    <dbReference type="NCBI Taxonomy" id="1618350"/>
    <lineage>
        <taxon>Bacteria</taxon>
        <taxon>Bacteria division CPR3</taxon>
    </lineage>
</organism>
<dbReference type="HAMAP" id="MF_00146">
    <property type="entry name" value="dCTP_deaminase"/>
    <property type="match status" value="1"/>
</dbReference>
<feature type="binding site" evidence="3">
    <location>
        <begin position="105"/>
        <end position="110"/>
    </location>
    <ligand>
        <name>dCTP</name>
        <dbReference type="ChEBI" id="CHEBI:61481"/>
    </ligand>
</feature>
<proteinExistence type="inferred from homology"/>
<evidence type="ECO:0000313" key="4">
    <source>
        <dbReference type="EMBL" id="KKP69306.1"/>
    </source>
</evidence>
<dbReference type="EMBL" id="LBQB01000007">
    <property type="protein sequence ID" value="KKP69306.1"/>
    <property type="molecule type" value="Genomic_DNA"/>
</dbReference>
<feature type="active site" description="Proton donor/acceptor" evidence="3">
    <location>
        <position position="133"/>
    </location>
</feature>
<accession>A0A0G0BZL7</accession>
<reference evidence="4 5" key="1">
    <citation type="journal article" date="2015" name="Nature">
        <title>rRNA introns, odd ribosomes, and small enigmatic genomes across a large radiation of phyla.</title>
        <authorList>
            <person name="Brown C.T."/>
            <person name="Hug L.A."/>
            <person name="Thomas B.C."/>
            <person name="Sharon I."/>
            <person name="Castelle C.J."/>
            <person name="Singh A."/>
            <person name="Wilkins M.J."/>
            <person name="Williams K.H."/>
            <person name="Banfield J.F."/>
        </authorList>
    </citation>
    <scope>NUCLEOTIDE SEQUENCE [LARGE SCALE GENOMIC DNA]</scope>
</reference>
<feature type="binding site" evidence="3">
    <location>
        <position position="166"/>
    </location>
    <ligand>
        <name>dCTP</name>
        <dbReference type="ChEBI" id="CHEBI:61481"/>
    </ligand>
</feature>
<dbReference type="SUPFAM" id="SSF51283">
    <property type="entry name" value="dUTPase-like"/>
    <property type="match status" value="1"/>
</dbReference>
<dbReference type="PANTHER" id="PTHR42680">
    <property type="entry name" value="DCTP DEAMINASE"/>
    <property type="match status" value="1"/>
</dbReference>
<comment type="similarity">
    <text evidence="3">Belongs to the dCTP deaminase family.</text>
</comment>
<keyword evidence="1 3" id="KW-0378">Hydrolase</keyword>
<dbReference type="STRING" id="1618350.UR67_C0007G0011"/>
<dbReference type="PANTHER" id="PTHR42680:SF3">
    <property type="entry name" value="DCTP DEAMINASE"/>
    <property type="match status" value="1"/>
</dbReference>
<dbReference type="Proteomes" id="UP000034581">
    <property type="component" value="Unassembled WGS sequence"/>
</dbReference>
<evidence type="ECO:0000256" key="2">
    <source>
        <dbReference type="ARBA" id="ARBA00023080"/>
    </source>
</evidence>
<gene>
    <name evidence="3" type="primary">dcd</name>
    <name evidence="4" type="ORF">UR67_C0007G0011</name>
</gene>
<comment type="function">
    <text evidence="3">Catalyzes the deamination of dCTP to dUTP.</text>
</comment>
<dbReference type="PATRIC" id="fig|1618350.3.peg.893"/>
<dbReference type="Pfam" id="PF22769">
    <property type="entry name" value="DCD"/>
    <property type="match status" value="1"/>
</dbReference>
<sequence length="191" mass="21248">MILSDTDIKKAIKIGKIKVDPAPDYHSQLGSCSLDLKLGDTFKIFNHSSIACIDPKQKYDDGELMTEIKVKEGESFIIQPGDFVLAVTEENFEIADDLMARIEGRSSLGRMGIIIHSTAAVFNPGWRGKAVMEVGNLGRIPVKLYPGMRICALVFEELTSKAEVPYYKSKNAKYKNQSELVGSRISEEMKK</sequence>
<dbReference type="InterPro" id="IPR011962">
    <property type="entry name" value="dCTP_deaminase"/>
</dbReference>
<evidence type="ECO:0000256" key="3">
    <source>
        <dbReference type="HAMAP-Rule" id="MF_00146"/>
    </source>
</evidence>
<dbReference type="GO" id="GO:0006226">
    <property type="term" value="P:dUMP biosynthetic process"/>
    <property type="evidence" value="ECO:0007669"/>
    <property type="project" value="UniProtKB-UniPathway"/>
</dbReference>
<dbReference type="GO" id="GO:0015949">
    <property type="term" value="P:nucleobase-containing small molecule interconversion"/>
    <property type="evidence" value="ECO:0007669"/>
    <property type="project" value="TreeGrafter"/>
</dbReference>
<dbReference type="UniPathway" id="UPA00610">
    <property type="reaction ID" value="UER00665"/>
</dbReference>
<feature type="binding site" evidence="3">
    <location>
        <position position="177"/>
    </location>
    <ligand>
        <name>dCTP</name>
        <dbReference type="ChEBI" id="CHEBI:61481"/>
    </ligand>
</feature>
<dbReference type="GO" id="GO:0006229">
    <property type="term" value="P:dUTP biosynthetic process"/>
    <property type="evidence" value="ECO:0007669"/>
    <property type="project" value="UniProtKB-UniRule"/>
</dbReference>
<dbReference type="InterPro" id="IPR036157">
    <property type="entry name" value="dUTPase-like_sf"/>
</dbReference>
<dbReference type="InterPro" id="IPR033704">
    <property type="entry name" value="dUTPase_trimeric"/>
</dbReference>
<feature type="binding site" evidence="3">
    <location>
        <position position="173"/>
    </location>
    <ligand>
        <name>dCTP</name>
        <dbReference type="ChEBI" id="CHEBI:61481"/>
    </ligand>
</feature>
<comment type="catalytic activity">
    <reaction evidence="3">
        <text>dCTP + H2O + H(+) = dUTP + NH4(+)</text>
        <dbReference type="Rhea" id="RHEA:22680"/>
        <dbReference type="ChEBI" id="CHEBI:15377"/>
        <dbReference type="ChEBI" id="CHEBI:15378"/>
        <dbReference type="ChEBI" id="CHEBI:28938"/>
        <dbReference type="ChEBI" id="CHEBI:61481"/>
        <dbReference type="ChEBI" id="CHEBI:61555"/>
        <dbReference type="EC" id="3.5.4.13"/>
    </reaction>
</comment>
<dbReference type="Gene3D" id="2.70.40.10">
    <property type="match status" value="1"/>
</dbReference>
<dbReference type="GO" id="GO:0000166">
    <property type="term" value="F:nucleotide binding"/>
    <property type="evidence" value="ECO:0007669"/>
    <property type="project" value="UniProtKB-KW"/>
</dbReference>
<comment type="caution">
    <text evidence="3">Lacks conserved residue(s) required for the propagation of feature annotation.</text>
</comment>
<evidence type="ECO:0000313" key="5">
    <source>
        <dbReference type="Proteomes" id="UP000034581"/>
    </source>
</evidence>
<protein>
    <recommendedName>
        <fullName evidence="3">dCTP deaminase</fullName>
        <ecNumber evidence="3">3.5.4.13</ecNumber>
    </recommendedName>
    <alternativeName>
        <fullName evidence="3">Deoxycytidine triphosphate deaminase</fullName>
    </alternativeName>
</protein>
<comment type="pathway">
    <text evidence="3">Pyrimidine metabolism; dUMP biosynthesis; dUMP from dCTP (dUTP route): step 1/2.</text>
</comment>
<dbReference type="GO" id="GO:0008829">
    <property type="term" value="F:dCTP deaminase activity"/>
    <property type="evidence" value="ECO:0007669"/>
    <property type="project" value="UniProtKB-UniRule"/>
</dbReference>
<dbReference type="EC" id="3.5.4.13" evidence="3"/>
<dbReference type="NCBIfam" id="TIGR02274">
    <property type="entry name" value="dCTP_deam"/>
    <property type="match status" value="1"/>
</dbReference>
<comment type="caution">
    <text evidence="4">The sequence shown here is derived from an EMBL/GenBank/DDBJ whole genome shotgun (WGS) entry which is preliminary data.</text>
</comment>
<keyword evidence="3" id="KW-0547">Nucleotide-binding</keyword>
<dbReference type="CDD" id="cd07557">
    <property type="entry name" value="trimeric_dUTPase"/>
    <property type="match status" value="1"/>
</dbReference>
<keyword evidence="2 3" id="KW-0546">Nucleotide metabolism</keyword>